<evidence type="ECO:0008006" key="5">
    <source>
        <dbReference type="Google" id="ProtNLM"/>
    </source>
</evidence>
<dbReference type="EMBL" id="AP026867">
    <property type="protein sequence ID" value="BDS09532.1"/>
    <property type="molecule type" value="Genomic_DNA"/>
</dbReference>
<dbReference type="InterPro" id="IPR005152">
    <property type="entry name" value="Lipase_secreted"/>
</dbReference>
<sequence>MRILPFLFLWLSGSLLAQENSTTKLLSYELVKTYTQEELQQKWKEQGIPTSVAPVRYTIDVYEIIYKTNWHNGTVISASGLYYVPRQVENSQALPLVCYHHGTQIKKERKVRLGGEQAICIGFAADGYLVARPDYIGLGKGEKNHLYHHVPTQAAASMDLLRAIKELNPKIKVVQNDLLFATGYSQGGHATMGFHKTIQEQYSEEFKITASAPMSGAYDLAGVQEETMFKEYSHPGYLPYLFFSFQEVYQFYDNISEVFKAPYDTILPPLYEGMHTMGYINRLIPSVPKDVIKTEVVEEYLANDNFPFKKALRDNSVHNWKPERPVLLCYCQADEQVSYKNAIVAHQQMKKNGSKQVRIKHVNKHLGHNDCAMFAVMHTKMFFDSFRKGSKRGTAGPLGKRFLIGIGKSHVARKAKKRRKEQHKNQALKK</sequence>
<dbReference type="PANTHER" id="PTHR34853">
    <property type="match status" value="1"/>
</dbReference>
<dbReference type="PIRSF" id="PIRSF029171">
    <property type="entry name" value="Esterase_LipA"/>
    <property type="match status" value="1"/>
</dbReference>
<evidence type="ECO:0000256" key="2">
    <source>
        <dbReference type="SAM" id="SignalP"/>
    </source>
</evidence>
<dbReference type="KEGG" id="aup:AsAng_0002330"/>
<protein>
    <recommendedName>
        <fullName evidence="5">Alpha/beta hydrolase</fullName>
    </recommendedName>
</protein>
<dbReference type="Gene3D" id="3.40.50.1820">
    <property type="entry name" value="alpha/beta hydrolase"/>
    <property type="match status" value="1"/>
</dbReference>
<feature type="signal peptide" evidence="2">
    <location>
        <begin position="1"/>
        <end position="17"/>
    </location>
</feature>
<dbReference type="GO" id="GO:0004806">
    <property type="term" value="F:triacylglycerol lipase activity"/>
    <property type="evidence" value="ECO:0007669"/>
    <property type="project" value="InterPro"/>
</dbReference>
<organism evidence="3 4">
    <name type="scientific">Aureispira anguillae</name>
    <dbReference type="NCBI Taxonomy" id="2864201"/>
    <lineage>
        <taxon>Bacteria</taxon>
        <taxon>Pseudomonadati</taxon>
        <taxon>Bacteroidota</taxon>
        <taxon>Saprospiria</taxon>
        <taxon>Saprospirales</taxon>
        <taxon>Saprospiraceae</taxon>
        <taxon>Aureispira</taxon>
    </lineage>
</organism>
<name>A0A915VK58_9BACT</name>
<dbReference type="InterPro" id="IPR029058">
    <property type="entry name" value="AB_hydrolase_fold"/>
</dbReference>
<gene>
    <name evidence="3" type="ORF">AsAng_0002330</name>
</gene>
<accession>A0A915VK58</accession>
<dbReference type="PANTHER" id="PTHR34853:SF1">
    <property type="entry name" value="LIPASE 5"/>
    <property type="match status" value="1"/>
</dbReference>
<evidence type="ECO:0000313" key="3">
    <source>
        <dbReference type="EMBL" id="BDS09532.1"/>
    </source>
</evidence>
<feature type="region of interest" description="Disordered" evidence="1">
    <location>
        <begin position="410"/>
        <end position="430"/>
    </location>
</feature>
<evidence type="ECO:0000313" key="4">
    <source>
        <dbReference type="Proteomes" id="UP001060919"/>
    </source>
</evidence>
<proteinExistence type="predicted"/>
<keyword evidence="4" id="KW-1185">Reference proteome</keyword>
<feature type="chain" id="PRO_5037433023" description="Alpha/beta hydrolase" evidence="2">
    <location>
        <begin position="18"/>
        <end position="430"/>
    </location>
</feature>
<evidence type="ECO:0000256" key="1">
    <source>
        <dbReference type="SAM" id="MobiDB-lite"/>
    </source>
</evidence>
<dbReference type="Proteomes" id="UP001060919">
    <property type="component" value="Chromosome"/>
</dbReference>
<dbReference type="Gene3D" id="1.10.260.160">
    <property type="match status" value="1"/>
</dbReference>
<reference evidence="3" key="1">
    <citation type="submission" date="2022-09" db="EMBL/GenBank/DDBJ databases">
        <title>Aureispira anguillicida sp. nov., isolated from Leptocephalus of Japanese eel Anguilla japonica.</title>
        <authorList>
            <person name="Yuasa K."/>
            <person name="Mekata T."/>
            <person name="Ikunari K."/>
        </authorList>
    </citation>
    <scope>NUCLEOTIDE SEQUENCE</scope>
    <source>
        <strain evidence="3">EL160426</strain>
    </source>
</reference>
<keyword evidence="2" id="KW-0732">Signal</keyword>
<dbReference type="GO" id="GO:0016042">
    <property type="term" value="P:lipid catabolic process"/>
    <property type="evidence" value="ECO:0007669"/>
    <property type="project" value="InterPro"/>
</dbReference>
<dbReference type="SUPFAM" id="SSF53474">
    <property type="entry name" value="alpha/beta-Hydrolases"/>
    <property type="match status" value="1"/>
</dbReference>
<dbReference type="AlphaFoldDB" id="A0A915VK58"/>
<dbReference type="RefSeq" id="WP_264790914.1">
    <property type="nucleotide sequence ID" value="NZ_AP026867.1"/>
</dbReference>
<dbReference type="Pfam" id="PF03583">
    <property type="entry name" value="LIP"/>
    <property type="match status" value="1"/>
</dbReference>